<dbReference type="EMBL" id="CAJOBC010002836">
    <property type="protein sequence ID" value="CAF3754023.1"/>
    <property type="molecule type" value="Genomic_DNA"/>
</dbReference>
<name>A0A814FJJ2_9BILA</name>
<evidence type="ECO:0000256" key="3">
    <source>
        <dbReference type="ARBA" id="ARBA00022989"/>
    </source>
</evidence>
<sequence length="423" mass="48779">MNNSSINLSIDVSRTCVNDYILLDFKRIVEGWILSCICLFGICGNLLTCIILSNSQMRGLSTNVYLLALSFVNTLVLIGFFLSHGLRSILYDYNLYCANIYSETLSTLYELFYARIFLFLFPTHITCILISIYLTAAVAIDRFVLICLPHKIQKCRTQQYSIKIIFGVSLFCIIYCLPFWFEFTNKENFTNTTNHSNKASQNERFIVMSEFGKRPLFRVLMRKYLYFIFVFLLPLFILIFCKACIIRRLITTHKKKRLLGTKTNKRNRSSNAITLLLLAIVFVFLITQFPYFIFNVLYSIQGPTYLSKASARLYLGINNVLAVINSSSAFILYSFFGKKFREMLVVIFCCKQISPDHSLCVSRQPHISRISVLSRISFISPSIKQSTPCASLPMNRKIKQNDLHKLTIDEEENGNTKPMLCEN</sequence>
<dbReference type="EMBL" id="CAJNOK010018610">
    <property type="protein sequence ID" value="CAF1285411.1"/>
    <property type="molecule type" value="Genomic_DNA"/>
</dbReference>
<evidence type="ECO:0000256" key="2">
    <source>
        <dbReference type="ARBA" id="ARBA00022692"/>
    </source>
</evidence>
<organism evidence="7 11">
    <name type="scientific">Didymodactylos carnosus</name>
    <dbReference type="NCBI Taxonomy" id="1234261"/>
    <lineage>
        <taxon>Eukaryota</taxon>
        <taxon>Metazoa</taxon>
        <taxon>Spiralia</taxon>
        <taxon>Gnathifera</taxon>
        <taxon>Rotifera</taxon>
        <taxon>Eurotatoria</taxon>
        <taxon>Bdelloidea</taxon>
        <taxon>Philodinida</taxon>
        <taxon>Philodinidae</taxon>
        <taxon>Didymodactylos</taxon>
    </lineage>
</organism>
<dbReference type="Proteomes" id="UP000677228">
    <property type="component" value="Unassembled WGS sequence"/>
</dbReference>
<dbReference type="Proteomes" id="UP000663829">
    <property type="component" value="Unassembled WGS sequence"/>
</dbReference>
<accession>A0A814FJJ2</accession>
<evidence type="ECO:0000259" key="6">
    <source>
        <dbReference type="PROSITE" id="PS50262"/>
    </source>
</evidence>
<evidence type="ECO:0000313" key="8">
    <source>
        <dbReference type="EMBL" id="CAF1285411.1"/>
    </source>
</evidence>
<dbReference type="Proteomes" id="UP000682733">
    <property type="component" value="Unassembled WGS sequence"/>
</dbReference>
<dbReference type="InterPro" id="IPR017452">
    <property type="entry name" value="GPCR_Rhodpsn_7TM"/>
</dbReference>
<dbReference type="InterPro" id="IPR052954">
    <property type="entry name" value="GPCR-Ligand_Int"/>
</dbReference>
<comment type="caution">
    <text evidence="7">The sequence shown here is derived from an EMBL/GenBank/DDBJ whole genome shotgun (WGS) entry which is preliminary data.</text>
</comment>
<feature type="transmembrane region" description="Helical" evidence="5">
    <location>
        <begin position="112"/>
        <end position="140"/>
    </location>
</feature>
<keyword evidence="4 5" id="KW-0472">Membrane</keyword>
<evidence type="ECO:0000256" key="4">
    <source>
        <dbReference type="ARBA" id="ARBA00023136"/>
    </source>
</evidence>
<dbReference type="EMBL" id="CAJNOQ010002836">
    <property type="protein sequence ID" value="CAF0981476.1"/>
    <property type="molecule type" value="Genomic_DNA"/>
</dbReference>
<feature type="transmembrane region" description="Helical" evidence="5">
    <location>
        <begin position="32"/>
        <end position="52"/>
    </location>
</feature>
<dbReference type="Gene3D" id="1.20.1070.10">
    <property type="entry name" value="Rhodopsin 7-helix transmembrane proteins"/>
    <property type="match status" value="1"/>
</dbReference>
<evidence type="ECO:0000313" key="10">
    <source>
        <dbReference type="EMBL" id="CAF4090395.1"/>
    </source>
</evidence>
<keyword evidence="3 5" id="KW-1133">Transmembrane helix</keyword>
<evidence type="ECO:0000256" key="1">
    <source>
        <dbReference type="ARBA" id="ARBA00004370"/>
    </source>
</evidence>
<feature type="transmembrane region" description="Helical" evidence="5">
    <location>
        <begin position="271"/>
        <end position="293"/>
    </location>
</feature>
<dbReference type="EMBL" id="CAJOBA010040178">
    <property type="protein sequence ID" value="CAF4090395.1"/>
    <property type="molecule type" value="Genomic_DNA"/>
</dbReference>
<reference evidence="7" key="1">
    <citation type="submission" date="2021-02" db="EMBL/GenBank/DDBJ databases">
        <authorList>
            <person name="Nowell W R."/>
        </authorList>
    </citation>
    <scope>NUCLEOTIDE SEQUENCE</scope>
</reference>
<dbReference type="OrthoDB" id="10011262at2759"/>
<protein>
    <recommendedName>
        <fullName evidence="6">G-protein coupled receptors family 1 profile domain-containing protein</fullName>
    </recommendedName>
</protein>
<dbReference type="AlphaFoldDB" id="A0A814FJJ2"/>
<evidence type="ECO:0000256" key="5">
    <source>
        <dbReference type="SAM" id="Phobius"/>
    </source>
</evidence>
<dbReference type="GO" id="GO:0004930">
    <property type="term" value="F:G protein-coupled receptor activity"/>
    <property type="evidence" value="ECO:0007669"/>
    <property type="project" value="InterPro"/>
</dbReference>
<feature type="transmembrane region" description="Helical" evidence="5">
    <location>
        <begin position="64"/>
        <end position="86"/>
    </location>
</feature>
<comment type="subcellular location">
    <subcellularLocation>
        <location evidence="1">Membrane</location>
    </subcellularLocation>
</comment>
<feature type="transmembrane region" description="Helical" evidence="5">
    <location>
        <begin position="224"/>
        <end position="250"/>
    </location>
</feature>
<dbReference type="PANTHER" id="PTHR46641:SF2">
    <property type="entry name" value="FMRFAMIDE RECEPTOR"/>
    <property type="match status" value="1"/>
</dbReference>
<dbReference type="Proteomes" id="UP000681722">
    <property type="component" value="Unassembled WGS sequence"/>
</dbReference>
<dbReference type="PROSITE" id="PS50262">
    <property type="entry name" value="G_PROTEIN_RECEP_F1_2"/>
    <property type="match status" value="1"/>
</dbReference>
<evidence type="ECO:0000313" key="11">
    <source>
        <dbReference type="Proteomes" id="UP000663829"/>
    </source>
</evidence>
<dbReference type="Pfam" id="PF00001">
    <property type="entry name" value="7tm_1"/>
    <property type="match status" value="1"/>
</dbReference>
<dbReference type="CDD" id="cd14978">
    <property type="entry name" value="7tmA_FMRFamide_R-like"/>
    <property type="match status" value="1"/>
</dbReference>
<dbReference type="GO" id="GO:0016020">
    <property type="term" value="C:membrane"/>
    <property type="evidence" value="ECO:0007669"/>
    <property type="project" value="UniProtKB-SubCell"/>
</dbReference>
<feature type="transmembrane region" description="Helical" evidence="5">
    <location>
        <begin position="160"/>
        <end position="181"/>
    </location>
</feature>
<gene>
    <name evidence="7" type="ORF">GPM918_LOCUS12772</name>
    <name evidence="8" type="ORF">OVA965_LOCUS27839</name>
    <name evidence="9" type="ORF">SRO942_LOCUS12772</name>
    <name evidence="10" type="ORF">TMI583_LOCUS28588</name>
</gene>
<feature type="transmembrane region" description="Helical" evidence="5">
    <location>
        <begin position="313"/>
        <end position="336"/>
    </location>
</feature>
<dbReference type="PANTHER" id="PTHR46641">
    <property type="entry name" value="FMRFAMIDE RECEPTOR-RELATED"/>
    <property type="match status" value="1"/>
</dbReference>
<keyword evidence="2 5" id="KW-0812">Transmembrane</keyword>
<dbReference type="InterPro" id="IPR000276">
    <property type="entry name" value="GPCR_Rhodpsn"/>
</dbReference>
<proteinExistence type="predicted"/>
<feature type="domain" description="G-protein coupled receptors family 1 profile" evidence="6">
    <location>
        <begin position="44"/>
        <end position="333"/>
    </location>
</feature>
<keyword evidence="11" id="KW-1185">Reference proteome</keyword>
<dbReference type="SUPFAM" id="SSF81321">
    <property type="entry name" value="Family A G protein-coupled receptor-like"/>
    <property type="match status" value="1"/>
</dbReference>
<dbReference type="PRINTS" id="PR00237">
    <property type="entry name" value="GPCRRHODOPSN"/>
</dbReference>
<evidence type="ECO:0000313" key="9">
    <source>
        <dbReference type="EMBL" id="CAF3754023.1"/>
    </source>
</evidence>
<evidence type="ECO:0000313" key="7">
    <source>
        <dbReference type="EMBL" id="CAF0981476.1"/>
    </source>
</evidence>